<evidence type="ECO:0000256" key="2">
    <source>
        <dbReference type="ARBA" id="ARBA00023315"/>
    </source>
</evidence>
<reference evidence="4 5" key="1">
    <citation type="submission" date="2016-01" db="EMBL/GenBank/DDBJ databases">
        <title>Complete genome sequence of strain Lentibacillus amyloliquefaciens LAM0015T isolated from saline sediment.</title>
        <authorList>
            <person name="Wang J.-L."/>
            <person name="He M.-X."/>
        </authorList>
    </citation>
    <scope>NUCLEOTIDE SEQUENCE [LARGE SCALE GENOMIC DNA]</scope>
    <source>
        <strain evidence="4 5">LAM0015</strain>
    </source>
</reference>
<evidence type="ECO:0000313" key="5">
    <source>
        <dbReference type="Proteomes" id="UP000050331"/>
    </source>
</evidence>
<dbReference type="CDD" id="cd07989">
    <property type="entry name" value="LPLAT_AGPAT-like"/>
    <property type="match status" value="1"/>
</dbReference>
<dbReference type="SMART" id="SM00563">
    <property type="entry name" value="PlsC"/>
    <property type="match status" value="1"/>
</dbReference>
<dbReference type="EMBL" id="CP013862">
    <property type="protein sequence ID" value="ALX47973.1"/>
    <property type="molecule type" value="Genomic_DNA"/>
</dbReference>
<name>A0A0U4FQ43_9BACI</name>
<proteinExistence type="predicted"/>
<dbReference type="OrthoDB" id="9803035at2"/>
<organism evidence="4 5">
    <name type="scientific">Lentibacillus amyloliquefaciens</name>
    <dbReference type="NCBI Taxonomy" id="1472767"/>
    <lineage>
        <taxon>Bacteria</taxon>
        <taxon>Bacillati</taxon>
        <taxon>Bacillota</taxon>
        <taxon>Bacilli</taxon>
        <taxon>Bacillales</taxon>
        <taxon>Bacillaceae</taxon>
        <taxon>Lentibacillus</taxon>
    </lineage>
</organism>
<keyword evidence="2 4" id="KW-0012">Acyltransferase</keyword>
<feature type="domain" description="Phospholipid/glycerol acyltransferase" evidence="3">
    <location>
        <begin position="35"/>
        <end position="147"/>
    </location>
</feature>
<dbReference type="RefSeq" id="WP_068442583.1">
    <property type="nucleotide sequence ID" value="NZ_CP013862.1"/>
</dbReference>
<dbReference type="GO" id="GO:0003841">
    <property type="term" value="F:1-acylglycerol-3-phosphate O-acyltransferase activity"/>
    <property type="evidence" value="ECO:0007669"/>
    <property type="project" value="TreeGrafter"/>
</dbReference>
<gene>
    <name evidence="4" type="ORF">AOX59_04730</name>
</gene>
<dbReference type="KEGG" id="lao:AOX59_04730"/>
<evidence type="ECO:0000259" key="3">
    <source>
        <dbReference type="SMART" id="SM00563"/>
    </source>
</evidence>
<dbReference type="SUPFAM" id="SSF69593">
    <property type="entry name" value="Glycerol-3-phosphate (1)-acyltransferase"/>
    <property type="match status" value="1"/>
</dbReference>
<keyword evidence="5" id="KW-1185">Reference proteome</keyword>
<dbReference type="PANTHER" id="PTHR10434">
    <property type="entry name" value="1-ACYL-SN-GLYCEROL-3-PHOSPHATE ACYLTRANSFERASE"/>
    <property type="match status" value="1"/>
</dbReference>
<dbReference type="AlphaFoldDB" id="A0A0U4FQ43"/>
<protein>
    <submittedName>
        <fullName evidence="4">Acyl-phosphate glycerol 3-phosphate acyltransferase</fullName>
    </submittedName>
</protein>
<evidence type="ECO:0000256" key="1">
    <source>
        <dbReference type="ARBA" id="ARBA00022679"/>
    </source>
</evidence>
<accession>A0A0U4FQ43</accession>
<dbReference type="Proteomes" id="UP000050331">
    <property type="component" value="Chromosome"/>
</dbReference>
<keyword evidence="1 4" id="KW-0808">Transferase</keyword>
<sequence length="201" mass="22045">MSLYKVAKSAVSLIFYPLYRIRVIGKENVPKHGPVIICSNHISNLDPPVVGITSPRDIYFMAKGELFDKPLLGRLLTGIRAFPVKRGMRDRNALRKGLNILEGGNTLGLFPEGTRSKTSELGKPLAGAGFFALRSNAAIVPCAIIGPYKPGSRLTVIYGEPMDMESYRARKASAKEAAEGIMNEIRILLENYNSQHASLDK</sequence>
<dbReference type="GO" id="GO:0006654">
    <property type="term" value="P:phosphatidic acid biosynthetic process"/>
    <property type="evidence" value="ECO:0007669"/>
    <property type="project" value="TreeGrafter"/>
</dbReference>
<dbReference type="InterPro" id="IPR002123">
    <property type="entry name" value="Plipid/glycerol_acylTrfase"/>
</dbReference>
<dbReference type="STRING" id="1472767.AOX59_04730"/>
<dbReference type="Pfam" id="PF01553">
    <property type="entry name" value="Acyltransferase"/>
    <property type="match status" value="1"/>
</dbReference>
<evidence type="ECO:0000313" key="4">
    <source>
        <dbReference type="EMBL" id="ALX47973.1"/>
    </source>
</evidence>
<dbReference type="PANTHER" id="PTHR10434:SF11">
    <property type="entry name" value="1-ACYL-SN-GLYCEROL-3-PHOSPHATE ACYLTRANSFERASE"/>
    <property type="match status" value="1"/>
</dbReference>